<dbReference type="InterPro" id="IPR019734">
    <property type="entry name" value="TPR_rpt"/>
</dbReference>
<keyword evidence="3" id="KW-0472">Membrane</keyword>
<evidence type="ECO:0000313" key="6">
    <source>
        <dbReference type="Proteomes" id="UP001234178"/>
    </source>
</evidence>
<feature type="domain" description="PEGA" evidence="4">
    <location>
        <begin position="208"/>
        <end position="270"/>
    </location>
</feature>
<dbReference type="Gene3D" id="1.10.510.10">
    <property type="entry name" value="Transferase(Phosphotransferase) domain 1"/>
    <property type="match status" value="1"/>
</dbReference>
<name>A0ABR0B8R9_9CRUS</name>
<dbReference type="Gene3D" id="1.25.40.10">
    <property type="entry name" value="Tetratricopeptide repeat domain"/>
    <property type="match status" value="1"/>
</dbReference>
<evidence type="ECO:0000256" key="2">
    <source>
        <dbReference type="SAM" id="MobiDB-lite"/>
    </source>
</evidence>
<feature type="region of interest" description="Disordered" evidence="2">
    <location>
        <begin position="109"/>
        <end position="158"/>
    </location>
</feature>
<feature type="transmembrane region" description="Helical" evidence="3">
    <location>
        <begin position="535"/>
        <end position="560"/>
    </location>
</feature>
<dbReference type="InterPro" id="IPR011990">
    <property type="entry name" value="TPR-like_helical_dom_sf"/>
</dbReference>
<organism evidence="5 6">
    <name type="scientific">Daphnia magna</name>
    <dbReference type="NCBI Taxonomy" id="35525"/>
    <lineage>
        <taxon>Eukaryota</taxon>
        <taxon>Metazoa</taxon>
        <taxon>Ecdysozoa</taxon>
        <taxon>Arthropoda</taxon>
        <taxon>Crustacea</taxon>
        <taxon>Branchiopoda</taxon>
        <taxon>Diplostraca</taxon>
        <taxon>Cladocera</taxon>
        <taxon>Anomopoda</taxon>
        <taxon>Daphniidae</taxon>
        <taxon>Daphnia</taxon>
    </lineage>
</organism>
<dbReference type="SUPFAM" id="SSF48452">
    <property type="entry name" value="TPR-like"/>
    <property type="match status" value="1"/>
</dbReference>
<protein>
    <recommendedName>
        <fullName evidence="4">PEGA domain-containing protein</fullName>
    </recommendedName>
</protein>
<dbReference type="InterPro" id="IPR013229">
    <property type="entry name" value="PEGA"/>
</dbReference>
<evidence type="ECO:0000313" key="5">
    <source>
        <dbReference type="EMBL" id="KAK4044974.1"/>
    </source>
</evidence>
<dbReference type="PROSITE" id="PS50005">
    <property type="entry name" value="TPR"/>
    <property type="match status" value="1"/>
</dbReference>
<proteinExistence type="predicted"/>
<keyword evidence="3" id="KW-1133">Transmembrane helix</keyword>
<feature type="repeat" description="TPR" evidence="1">
    <location>
        <begin position="358"/>
        <end position="391"/>
    </location>
</feature>
<comment type="caution">
    <text evidence="5">The sequence shown here is derived from an EMBL/GenBank/DDBJ whole genome shotgun (WGS) entry which is preliminary data.</text>
</comment>
<feature type="compositionally biased region" description="Polar residues" evidence="2">
    <location>
        <begin position="123"/>
        <end position="158"/>
    </location>
</feature>
<reference evidence="5 6" key="1">
    <citation type="journal article" date="2023" name="Nucleic Acids Res.">
        <title>The hologenome of Daphnia magna reveals possible DNA methylation and microbiome-mediated evolution of the host genome.</title>
        <authorList>
            <person name="Chaturvedi A."/>
            <person name="Li X."/>
            <person name="Dhandapani V."/>
            <person name="Marshall H."/>
            <person name="Kissane S."/>
            <person name="Cuenca-Cambronero M."/>
            <person name="Asole G."/>
            <person name="Calvet F."/>
            <person name="Ruiz-Romero M."/>
            <person name="Marangio P."/>
            <person name="Guigo R."/>
            <person name="Rago D."/>
            <person name="Mirbahai L."/>
            <person name="Eastwood N."/>
            <person name="Colbourne J.K."/>
            <person name="Zhou J."/>
            <person name="Mallon E."/>
            <person name="Orsini L."/>
        </authorList>
    </citation>
    <scope>NUCLEOTIDE SEQUENCE [LARGE SCALE GENOMIC DNA]</scope>
    <source>
        <strain evidence="5">LRV0_1</strain>
    </source>
</reference>
<evidence type="ECO:0000256" key="3">
    <source>
        <dbReference type="SAM" id="Phobius"/>
    </source>
</evidence>
<keyword evidence="3" id="KW-0812">Transmembrane</keyword>
<keyword evidence="6" id="KW-1185">Reference proteome</keyword>
<feature type="transmembrane region" description="Helical" evidence="3">
    <location>
        <begin position="581"/>
        <end position="605"/>
    </location>
</feature>
<keyword evidence="1" id="KW-0802">TPR repeat</keyword>
<dbReference type="Pfam" id="PF08308">
    <property type="entry name" value="PEGA"/>
    <property type="match status" value="1"/>
</dbReference>
<gene>
    <name evidence="5" type="ORF">OUZ56_032380</name>
</gene>
<dbReference type="EMBL" id="JAOYFB010000041">
    <property type="protein sequence ID" value="KAK4044974.1"/>
    <property type="molecule type" value="Genomic_DNA"/>
</dbReference>
<evidence type="ECO:0000256" key="1">
    <source>
        <dbReference type="PROSITE-ProRule" id="PRU00339"/>
    </source>
</evidence>
<dbReference type="Proteomes" id="UP001234178">
    <property type="component" value="Unassembled WGS sequence"/>
</dbReference>
<sequence>MVWEALTNRRFWGGKAEMELIGSLMRGEFPPFPSDVEAPAELVAIATQATSPEPSDRFETANAMRAAIDAWLSANDAGSLEAFQPVLSKWFARERAQVGKLIEASATASGEGELPSLAPDPAGSQSLVSTMGPMSQSFSKSSPHTVSNTAQATPPTAVTSSQVIVVPASKAPWAVAAVALIALGGAGWALARKTAAPEATVTAAASARLTVENSPANAQIFIDDAAVTGNPFTASFPRGQSHTVRVTAPGFAPKAEHIELTDNVKLKISLDAAQAAEAPATSATATGPSGTKVVYLPSKPGAPATVAPTTAAPATATADPKAPLRNVDSSNPYATTGAAVRALASAVPAFADAPQKEAAMHFERGVTLYGEADYAGALVEFKRAYEIAPNPLVLYNIGQANFQLRNYATALEFLERYRDEAGAGAPHAAEVEQSISALKSRVGRLTVTANLAAEVTMDDESRGKAPLTGILVSVGRHKLVVKHAGSPTQERTVEIAAGDTRDEKFEFVEAKVVETPKIVPQKEEPKGLSPIATGAWIGAGALLAGAVTTGIVASGAGSSLDDERNSGSASRSRLDTLHSRMRTFAVTTDVLGAAAILAGGVAVYFTFIKPSSSSPAASVGVAPNGLQLKVVY</sequence>
<evidence type="ECO:0000259" key="4">
    <source>
        <dbReference type="Pfam" id="PF08308"/>
    </source>
</evidence>
<feature type="region of interest" description="Disordered" evidence="2">
    <location>
        <begin position="304"/>
        <end position="327"/>
    </location>
</feature>
<accession>A0ABR0B8R9</accession>
<feature type="compositionally biased region" description="Low complexity" evidence="2">
    <location>
        <begin position="304"/>
        <end position="323"/>
    </location>
</feature>